<proteinExistence type="predicted"/>
<evidence type="ECO:0000256" key="2">
    <source>
        <dbReference type="SAM" id="SignalP"/>
    </source>
</evidence>
<dbReference type="CDD" id="cd02966">
    <property type="entry name" value="TlpA_like_family"/>
    <property type="match status" value="1"/>
</dbReference>
<keyword evidence="5" id="KW-1185">Reference proteome</keyword>
<feature type="signal peptide" evidence="2">
    <location>
        <begin position="1"/>
        <end position="21"/>
    </location>
</feature>
<accession>A0A1W2B014</accession>
<evidence type="ECO:0000256" key="1">
    <source>
        <dbReference type="ARBA" id="ARBA00023284"/>
    </source>
</evidence>
<dbReference type="InterPro" id="IPR025380">
    <property type="entry name" value="DUF4369"/>
</dbReference>
<feature type="chain" id="PRO_5013207139" evidence="2">
    <location>
        <begin position="22"/>
        <end position="394"/>
    </location>
</feature>
<dbReference type="GO" id="GO:0016491">
    <property type="term" value="F:oxidoreductase activity"/>
    <property type="evidence" value="ECO:0007669"/>
    <property type="project" value="InterPro"/>
</dbReference>
<name>A0A1W2B014_9SPHI</name>
<dbReference type="GO" id="GO:0016853">
    <property type="term" value="F:isomerase activity"/>
    <property type="evidence" value="ECO:0007669"/>
    <property type="project" value="UniProtKB-KW"/>
</dbReference>
<evidence type="ECO:0000313" key="4">
    <source>
        <dbReference type="EMBL" id="SMC66051.1"/>
    </source>
</evidence>
<dbReference type="InterPro" id="IPR000866">
    <property type="entry name" value="AhpC/TSA"/>
</dbReference>
<dbReference type="EMBL" id="FWXT01000001">
    <property type="protein sequence ID" value="SMC66051.1"/>
    <property type="molecule type" value="Genomic_DNA"/>
</dbReference>
<evidence type="ECO:0000259" key="3">
    <source>
        <dbReference type="PROSITE" id="PS51352"/>
    </source>
</evidence>
<evidence type="ECO:0000313" key="5">
    <source>
        <dbReference type="Proteomes" id="UP000192756"/>
    </source>
</evidence>
<dbReference type="STRING" id="151894.SAMN04488524_1781"/>
<dbReference type="InterPro" id="IPR017937">
    <property type="entry name" value="Thioredoxin_CS"/>
</dbReference>
<dbReference type="PROSITE" id="PS51352">
    <property type="entry name" value="THIOREDOXIN_2"/>
    <property type="match status" value="1"/>
</dbReference>
<dbReference type="PROSITE" id="PS00194">
    <property type="entry name" value="THIOREDOXIN_1"/>
    <property type="match status" value="1"/>
</dbReference>
<dbReference type="Gene3D" id="3.40.30.10">
    <property type="entry name" value="Glutaredoxin"/>
    <property type="match status" value="1"/>
</dbReference>
<keyword evidence="2" id="KW-0732">Signal</keyword>
<dbReference type="OrthoDB" id="750178at2"/>
<keyword evidence="1" id="KW-0676">Redox-active center</keyword>
<dbReference type="InterPro" id="IPR013766">
    <property type="entry name" value="Thioredoxin_domain"/>
</dbReference>
<sequence length="394" mass="43038">MKNKNLCLTAALSFLAFAAMAQVKPFAIKGKIAGKTDGTIYLIYQKGLQKIITDSTKITAGAFMFKGTVDGVTSARILSELGSSTDARAFQIFVSPGSQMVTIPAGDFSNGLLSGTPVAEELKQYNEFVNDIQPQLDKVMRDYYTTNSAIMKATSDKADAVTLTKLKTDLGNLRTALSVLGKQMQEKKLDYINKFPNSYVAAWILSENLTMPDINERYAKLSPDVAASNVGKQLKKGIDKAKLGTVGSVAAPFSGSELRGGQLSLADYKGKYVLLDFWASWCVPCRKGNPHLIDVYNQYESKGFEIIGVSDDDRAPDSWRKAVEDDKIGIWKHVLNGTKWMSGGGINFDSSNSILDKYNISVLPTKILVDPNGVIVGRYGSDDDLDKKLAEIYK</sequence>
<dbReference type="RefSeq" id="WP_084237971.1">
    <property type="nucleotide sequence ID" value="NZ_FWXT01000001.1"/>
</dbReference>
<dbReference type="PANTHER" id="PTHR42852:SF13">
    <property type="entry name" value="PROTEIN DIPZ"/>
    <property type="match status" value="1"/>
</dbReference>
<gene>
    <name evidence="4" type="ORF">SAMN04488524_1781</name>
</gene>
<dbReference type="PANTHER" id="PTHR42852">
    <property type="entry name" value="THIOL:DISULFIDE INTERCHANGE PROTEIN DSBE"/>
    <property type="match status" value="1"/>
</dbReference>
<dbReference type="InterPro" id="IPR036249">
    <property type="entry name" value="Thioredoxin-like_sf"/>
</dbReference>
<reference evidence="5" key="1">
    <citation type="submission" date="2017-04" db="EMBL/GenBank/DDBJ databases">
        <authorList>
            <person name="Varghese N."/>
            <person name="Submissions S."/>
        </authorList>
    </citation>
    <scope>NUCLEOTIDE SEQUENCE [LARGE SCALE GENOMIC DNA]</scope>
    <source>
        <strain evidence="5">DSM 12126</strain>
    </source>
</reference>
<keyword evidence="4" id="KW-0413">Isomerase</keyword>
<dbReference type="GO" id="GO:0016209">
    <property type="term" value="F:antioxidant activity"/>
    <property type="evidence" value="ECO:0007669"/>
    <property type="project" value="InterPro"/>
</dbReference>
<feature type="domain" description="Thioredoxin" evidence="3">
    <location>
        <begin position="244"/>
        <end position="394"/>
    </location>
</feature>
<organism evidence="4 5">
    <name type="scientific">Pedobacter africanus</name>
    <dbReference type="NCBI Taxonomy" id="151894"/>
    <lineage>
        <taxon>Bacteria</taxon>
        <taxon>Pseudomonadati</taxon>
        <taxon>Bacteroidota</taxon>
        <taxon>Sphingobacteriia</taxon>
        <taxon>Sphingobacteriales</taxon>
        <taxon>Sphingobacteriaceae</taxon>
        <taxon>Pedobacter</taxon>
    </lineage>
</organism>
<dbReference type="Proteomes" id="UP000192756">
    <property type="component" value="Unassembled WGS sequence"/>
</dbReference>
<dbReference type="SUPFAM" id="SSF52833">
    <property type="entry name" value="Thioredoxin-like"/>
    <property type="match status" value="1"/>
</dbReference>
<protein>
    <submittedName>
        <fullName evidence="4">Thiol-disulfide isomerase or thioredoxin</fullName>
    </submittedName>
</protein>
<dbReference type="AlphaFoldDB" id="A0A1W2B014"/>
<dbReference type="Pfam" id="PF00578">
    <property type="entry name" value="AhpC-TSA"/>
    <property type="match status" value="1"/>
</dbReference>
<dbReference type="InterPro" id="IPR050553">
    <property type="entry name" value="Thioredoxin_ResA/DsbE_sf"/>
</dbReference>
<dbReference type="Pfam" id="PF14289">
    <property type="entry name" value="DUF4369"/>
    <property type="match status" value="1"/>
</dbReference>